<dbReference type="Proteomes" id="UP000694569">
    <property type="component" value="Unplaced"/>
</dbReference>
<proteinExistence type="predicted"/>
<dbReference type="SUPFAM" id="SSF48452">
    <property type="entry name" value="TPR-like"/>
    <property type="match status" value="4"/>
</dbReference>
<reference evidence="5" key="1">
    <citation type="submission" date="2025-08" db="UniProtKB">
        <authorList>
            <consortium name="Ensembl"/>
        </authorList>
    </citation>
    <scope>IDENTIFICATION</scope>
</reference>
<dbReference type="Pfam" id="PF13431">
    <property type="entry name" value="TPR_17"/>
    <property type="match status" value="1"/>
</dbReference>
<sequence>MTQLEITHPATSAFMQLVSGTSGDHQVEPRVKCSAMDELSVLCMLCSFCSVKDWSEDLLDQQATGEEMSDRRGHLHFRLNYAEELRIKKELERLLKCPQRDSKPGIVDSGPGYGFAPAQSDRSDSAPSSCPVNVNDAFGEAHQSSDTIKAFGHVDKSKKGAPALYNARMSPKNSSEEKKPREFLKDQFHSHVHADNIHKMPAIASIAGTTKSVLVFARPEPPSKPKSCILHVSTRPRSSQPLADKKERKCSKQLSNVPKNTKLVRAQARLPSATPDSDGSNSSSSPDSEDSDDSTKRRKSSKKLSKRASKGGQKLSMKEEVLQKESVSSEHQSLRIPISEATETRSLSQDEHNNAALGKTQDPTLSIPVITPVKAKARSVDEIIASLRSPQVYTASDLKIKQLMESVLGLDYNIMIGEAAEDHLQVNKEEKEISAAEPITLGQVEVPGPQIDGVSRVLISPSIRSLPKAPLTDMGSSDHLKAEAVWETTLTESEAKYILEAPSQISLSDIIQVKGGAAPLKKRENLKMHSPATLLATWEPRTKGPGQKTIHHFCTVSPSHILPGYLQLASRIHHTVDRKGHLASTLNQDFPDYNQRNISADEGSDGKETNGILKTGVPVLSYQPQNQGGSVVIKPPHSARSLEDWQKIGEYYVESPRMELVGEKALLNPETLKMFWAPAPPKFSAPLSHIRRTLFDKYESCMDEQEREDLLSTAEKECESSDDEQLDPETLAIRERILSRRYKSLSDLHSSQPAPPPSHPLTGFLSASAPHLSNHMDAKFHLSSDFQTSMKELEILRQASDPTSKPNMDLETSDRHGADQLQAVPEVQLTATLPSEKRKPSHLPPKLNWKFVPKKKKTRKGKQLVPLKLQIILEQLSQPPQTLERSLSLVRLPLSIKLGSGTLFRSRSSSLPMELDFTSFLKVHNAGHPEEENREWVREIWNKWFNEVFPPTPASLETHEEDFIMAGKHCEKHTEPQAVLVRPCLDSVPAVLIEDPTASVQEVDTEIEHLSRLIEGQEETPQAVHYCRRGALNRKLGNLSLALQDLSLAIKLQPQLLDAYWHRHLIYLLQGKNNEALDDLNFILKFNKTNADAYLSKAEIFKQKKDFTMSILSCSQALKCRPKDDDIYFRRAQMYEAQGDIIIAMDDYAKCFYHNQSRTDALMKHGLYYFQNGNWTSAVQDFSSLLKQEFNNVDARIYRGRAYTKLGHYSKAAEDYSAAIHLDPNNWLAFYYRGCLLRKCYPQQALQDFSISVFLNDGLENLNSLLHRGILYTDLGMWTEAAFDFECVLTLDRKVTLAHVNLGLIALQHWNRSSQAIRHFSAALKVNPTYIQAYLCRAQAYQKANDLPKALRDITRAIHMHPDSPQPYIIRGQYLYEMKRYDLASFCIHHAAEMTQGISPDQQALVQSFCHQYNNAIECLIASTKVKPNPAMIVLLGKIQMKAKKNKDAAESFTRALEVFNTSYDHLAASSEKAEIFYRLGLCYMEQYKFLQALDAFTSAVKVHSGYCEAYYQRGLCLALLHQAKCLLDFNRALEINPNYFQAYLCRAAFYGFRKRYSKAIMNCNAAIKVQPDSVRAYLYRGALKYHIKAYKLAIQDLSKAAALDPSCSLAYYNRGVCHHHMKMYDKALTDYGIVRLLGGSKETEIKVLVNRGLLYRELHDCANALEDFKAVAEKTPGDVKIHHVIGDCYHRLQRYEEAVHAFNQVLKLNPLDPEGYIGRGNAYLEYGLKKATKQALRDFVKALHLSPKCVAARICLGYNLQAMGFYQRAWNQFTVALDIDAHSILGFEGRSIVNLQMGNTFAALQDMNAAIKLGITADLLTNRGVIHQFMGKLPNAMKDYQAAITADPTYSLAYFNAANLYLHNRQFSQAKEYYTNAIQMDPVNESAILNRGITNMLLQNVQGALQDFQMVINLCPVSSSVYFNRATLYYMLQLHQQAESDITQALIFQPEDPLSYKLRSDIRGKMGLQKEAIDDYHRAAQLLEKSC</sequence>
<feature type="repeat" description="TPR" evidence="3">
    <location>
        <begin position="1159"/>
        <end position="1192"/>
    </location>
</feature>
<feature type="repeat" description="TPR" evidence="3">
    <location>
        <begin position="1331"/>
        <end position="1364"/>
    </location>
</feature>
<evidence type="ECO:0000256" key="1">
    <source>
        <dbReference type="ARBA" id="ARBA00022737"/>
    </source>
</evidence>
<feature type="repeat" description="TPR" evidence="3">
    <location>
        <begin position="1193"/>
        <end position="1226"/>
    </location>
</feature>
<dbReference type="InterPro" id="IPR050498">
    <property type="entry name" value="Ycf3"/>
</dbReference>
<feature type="compositionally biased region" description="Basic residues" evidence="4">
    <location>
        <begin position="296"/>
        <end position="309"/>
    </location>
</feature>
<dbReference type="PANTHER" id="PTHR44858">
    <property type="entry name" value="TETRATRICOPEPTIDE REPEAT PROTEIN 6"/>
    <property type="match status" value="1"/>
</dbReference>
<feature type="region of interest" description="Disordered" evidence="4">
    <location>
        <begin position="100"/>
        <end position="130"/>
    </location>
</feature>
<dbReference type="PROSITE" id="PS50005">
    <property type="entry name" value="TPR"/>
    <property type="match status" value="10"/>
</dbReference>
<feature type="repeat" description="TPR" evidence="3">
    <location>
        <begin position="1818"/>
        <end position="1851"/>
    </location>
</feature>
<keyword evidence="2 3" id="KW-0802">TPR repeat</keyword>
<dbReference type="PROSITE" id="PS50293">
    <property type="entry name" value="TPR_REGION"/>
    <property type="match status" value="3"/>
</dbReference>
<name>A0A8C5QKV8_9ANUR</name>
<feature type="repeat" description="TPR" evidence="3">
    <location>
        <begin position="1474"/>
        <end position="1507"/>
    </location>
</feature>
<keyword evidence="6" id="KW-1185">Reference proteome</keyword>
<keyword evidence="1" id="KW-0677">Repeat</keyword>
<dbReference type="Pfam" id="PF13414">
    <property type="entry name" value="TPR_11"/>
    <property type="match status" value="1"/>
</dbReference>
<evidence type="ECO:0000256" key="4">
    <source>
        <dbReference type="SAM" id="MobiDB-lite"/>
    </source>
</evidence>
<feature type="repeat" description="TPR" evidence="3">
    <location>
        <begin position="1920"/>
        <end position="1953"/>
    </location>
</feature>
<dbReference type="Gene3D" id="1.25.40.10">
    <property type="entry name" value="Tetratricopeptide repeat domain"/>
    <property type="match status" value="10"/>
</dbReference>
<feature type="repeat" description="TPR" evidence="3">
    <location>
        <begin position="1646"/>
        <end position="1679"/>
    </location>
</feature>
<dbReference type="OrthoDB" id="1658288at2759"/>
<feature type="repeat" description="TPR" evidence="3">
    <location>
        <begin position="1680"/>
        <end position="1713"/>
    </location>
</feature>
<evidence type="ECO:0000256" key="3">
    <source>
        <dbReference type="PROSITE-ProRule" id="PRU00339"/>
    </source>
</evidence>
<feature type="region of interest" description="Disordered" evidence="4">
    <location>
        <begin position="217"/>
        <end position="350"/>
    </location>
</feature>
<feature type="repeat" description="TPR" evidence="3">
    <location>
        <begin position="1852"/>
        <end position="1885"/>
    </location>
</feature>
<feature type="region of interest" description="Disordered" evidence="4">
    <location>
        <begin position="745"/>
        <end position="766"/>
    </location>
</feature>
<dbReference type="InterPro" id="IPR019734">
    <property type="entry name" value="TPR_rpt"/>
</dbReference>
<evidence type="ECO:0000313" key="6">
    <source>
        <dbReference type="Proteomes" id="UP000694569"/>
    </source>
</evidence>
<feature type="repeat" description="TPR" evidence="3">
    <location>
        <begin position="1575"/>
        <end position="1608"/>
    </location>
</feature>
<dbReference type="PANTHER" id="PTHR44858:SF1">
    <property type="entry name" value="UDP-N-ACETYLGLUCOSAMINE--PEPTIDE N-ACETYLGLUCOSAMINYLTRANSFERASE SPINDLY-RELATED"/>
    <property type="match status" value="1"/>
</dbReference>
<accession>A0A8C5QKV8</accession>
<dbReference type="Ensembl" id="ENSLLET00000040816.1">
    <property type="protein sequence ID" value="ENSLLEP00000039239.1"/>
    <property type="gene ID" value="ENSLLEG00000024256.1"/>
</dbReference>
<feature type="region of interest" description="Disordered" evidence="4">
    <location>
        <begin position="711"/>
        <end position="730"/>
    </location>
</feature>
<protein>
    <submittedName>
        <fullName evidence="5">Tetratricopeptide repeat domain 6</fullName>
    </submittedName>
</protein>
<dbReference type="GeneTree" id="ENSGT00940000161150"/>
<feature type="compositionally biased region" description="Low complexity" evidence="4">
    <location>
        <begin position="276"/>
        <end position="286"/>
    </location>
</feature>
<dbReference type="SUPFAM" id="SSF81901">
    <property type="entry name" value="HCP-like"/>
    <property type="match status" value="1"/>
</dbReference>
<organism evidence="5 6">
    <name type="scientific">Leptobrachium leishanense</name>
    <name type="common">Leishan spiny toad</name>
    <dbReference type="NCBI Taxonomy" id="445787"/>
    <lineage>
        <taxon>Eukaryota</taxon>
        <taxon>Metazoa</taxon>
        <taxon>Chordata</taxon>
        <taxon>Craniata</taxon>
        <taxon>Vertebrata</taxon>
        <taxon>Euteleostomi</taxon>
        <taxon>Amphibia</taxon>
        <taxon>Batrachia</taxon>
        <taxon>Anura</taxon>
        <taxon>Pelobatoidea</taxon>
        <taxon>Megophryidae</taxon>
        <taxon>Leptobrachium</taxon>
    </lineage>
</organism>
<gene>
    <name evidence="5" type="primary">TTC6</name>
</gene>
<reference evidence="5" key="2">
    <citation type="submission" date="2025-09" db="UniProtKB">
        <authorList>
            <consortium name="Ensembl"/>
        </authorList>
    </citation>
    <scope>IDENTIFICATION</scope>
</reference>
<dbReference type="InterPro" id="IPR011990">
    <property type="entry name" value="TPR-like_helical_dom_sf"/>
</dbReference>
<evidence type="ECO:0000313" key="5">
    <source>
        <dbReference type="Ensembl" id="ENSLLEP00000039239.1"/>
    </source>
</evidence>
<dbReference type="Pfam" id="PF13432">
    <property type="entry name" value="TPR_16"/>
    <property type="match status" value="2"/>
</dbReference>
<dbReference type="SMART" id="SM00028">
    <property type="entry name" value="TPR"/>
    <property type="match status" value="24"/>
</dbReference>
<evidence type="ECO:0000256" key="2">
    <source>
        <dbReference type="ARBA" id="ARBA00022803"/>
    </source>
</evidence>